<proteinExistence type="inferred from homology"/>
<evidence type="ECO:0000313" key="17">
    <source>
        <dbReference type="Proteomes" id="UP000316449"/>
    </source>
</evidence>
<evidence type="ECO:0000256" key="9">
    <source>
        <dbReference type="ARBA" id="ARBA00023002"/>
    </source>
</evidence>
<dbReference type="PANTHER" id="PTHR43331:SF1">
    <property type="entry name" value="HOMOSERINE DEHYDROGENASE"/>
    <property type="match status" value="1"/>
</dbReference>
<dbReference type="InterPro" id="IPR019811">
    <property type="entry name" value="HDH_CS"/>
</dbReference>
<dbReference type="InterPro" id="IPR016204">
    <property type="entry name" value="HDH"/>
</dbReference>
<dbReference type="PROSITE" id="PS01042">
    <property type="entry name" value="HOMOSER_DHGENASE"/>
    <property type="match status" value="1"/>
</dbReference>
<dbReference type="Pfam" id="PF00742">
    <property type="entry name" value="Homoserine_dh"/>
    <property type="match status" value="1"/>
</dbReference>
<dbReference type="FunFam" id="3.30.360.10:FF:000005">
    <property type="entry name" value="Homoserine dehydrogenase"/>
    <property type="match status" value="1"/>
</dbReference>
<dbReference type="GO" id="GO:0004412">
    <property type="term" value="F:homoserine dehydrogenase activity"/>
    <property type="evidence" value="ECO:0007669"/>
    <property type="project" value="UniProtKB-EC"/>
</dbReference>
<feature type="binding site" evidence="13">
    <location>
        <position position="181"/>
    </location>
    <ligand>
        <name>L-homoserine</name>
        <dbReference type="ChEBI" id="CHEBI:57476"/>
    </ligand>
</feature>
<dbReference type="SUPFAM" id="SSF55347">
    <property type="entry name" value="Glyceraldehyde-3-phosphate dehydrogenase-like, C-terminal domain"/>
    <property type="match status" value="1"/>
</dbReference>
<evidence type="ECO:0000313" key="16">
    <source>
        <dbReference type="EMBL" id="RZO24240.1"/>
    </source>
</evidence>
<evidence type="ECO:0000256" key="3">
    <source>
        <dbReference type="ARBA" id="ARBA00006753"/>
    </source>
</evidence>
<keyword evidence="7" id="KW-0791">Threonine biosynthesis</keyword>
<comment type="catalytic activity">
    <reaction evidence="11">
        <text>L-homoserine + NAD(+) = L-aspartate 4-semialdehyde + NADH + H(+)</text>
        <dbReference type="Rhea" id="RHEA:15757"/>
        <dbReference type="ChEBI" id="CHEBI:15378"/>
        <dbReference type="ChEBI" id="CHEBI:57476"/>
        <dbReference type="ChEBI" id="CHEBI:57540"/>
        <dbReference type="ChEBI" id="CHEBI:57945"/>
        <dbReference type="ChEBI" id="CHEBI:537519"/>
        <dbReference type="EC" id="1.1.1.3"/>
    </reaction>
    <physiologicalReaction direction="right-to-left" evidence="11">
        <dbReference type="Rhea" id="RHEA:15759"/>
    </physiologicalReaction>
</comment>
<dbReference type="UniPathway" id="UPA00050">
    <property type="reaction ID" value="UER00063"/>
</dbReference>
<sequence length="417" mass="45251">MTKLKIGICGWGNVATGLYEQLVGGEEIYANWDICCIGARRDNPKCNPGSTKILRDIFKVAEEDIDVLVELIGGVETAKELITLALNSGKHVVTANKAVIFEHGEELINLAKKNNVKLLFESAVCAGTPAIKMLSNDLTANKISKVAGMLNGTTNFILSSMEEGASYEAVLKEAQEKGYAEPDPSLDVNGTDAAHKIGILAALAFNSGLPASNFHIEGIENIQSEDFTYANEFHLTVKHLAVAKLNDDGIELRSHPVMLSKDSSLAGLKGVRNGIQFDTDLLGEFHVAGSGAGRESTASGLISDLYALSNSGESNPMQYPDFSKKPNLVKFEDLIFKYYVYLEVKDEPGVLALISKIFAGRGIGFDKVIQKDQLDNGNVPVVIFTDPILEKEMQIALQDLKNHPVILNSKIIRIEDL</sequence>
<dbReference type="SUPFAM" id="SSF55021">
    <property type="entry name" value="ACT-like"/>
    <property type="match status" value="1"/>
</dbReference>
<comment type="similarity">
    <text evidence="3 14">Belongs to the homoserine dehydrogenase family.</text>
</comment>
<comment type="pathway">
    <text evidence="1">Amino-acid biosynthesis; L-threonine biosynthesis; L-threonine from L-aspartate: step 3/5.</text>
</comment>
<comment type="caution">
    <text evidence="16">The sequence shown here is derived from an EMBL/GenBank/DDBJ whole genome shotgun (WGS) entry which is preliminary data.</text>
</comment>
<dbReference type="InterPro" id="IPR005106">
    <property type="entry name" value="Asp/hSer_DH_NAD-bd"/>
</dbReference>
<dbReference type="Gene3D" id="3.40.50.720">
    <property type="entry name" value="NAD(P)-binding Rossmann-like Domain"/>
    <property type="match status" value="1"/>
</dbReference>
<evidence type="ECO:0000256" key="1">
    <source>
        <dbReference type="ARBA" id="ARBA00005056"/>
    </source>
</evidence>
<evidence type="ECO:0000256" key="4">
    <source>
        <dbReference type="ARBA" id="ARBA00013213"/>
    </source>
</evidence>
<keyword evidence="8 13" id="KW-0521">NADP</keyword>
<dbReference type="EMBL" id="SHBK01000013">
    <property type="protein sequence ID" value="RZO24240.1"/>
    <property type="molecule type" value="Genomic_DNA"/>
</dbReference>
<keyword evidence="9 16" id="KW-0560">Oxidoreductase</keyword>
<dbReference type="GO" id="GO:0050661">
    <property type="term" value="F:NADP binding"/>
    <property type="evidence" value="ECO:0007669"/>
    <property type="project" value="InterPro"/>
</dbReference>
<accession>A0A520MSP4</accession>
<dbReference type="PANTHER" id="PTHR43331">
    <property type="entry name" value="HOMOSERINE DEHYDROGENASE"/>
    <property type="match status" value="1"/>
</dbReference>
<dbReference type="UniPathway" id="UPA00051">
    <property type="reaction ID" value="UER00465"/>
</dbReference>
<dbReference type="Proteomes" id="UP000316449">
    <property type="component" value="Unassembled WGS sequence"/>
</dbReference>
<organism evidence="16 17">
    <name type="scientific">SAR86 cluster bacterium</name>
    <dbReference type="NCBI Taxonomy" id="2030880"/>
    <lineage>
        <taxon>Bacteria</taxon>
        <taxon>Pseudomonadati</taxon>
        <taxon>Pseudomonadota</taxon>
        <taxon>Gammaproteobacteria</taxon>
        <taxon>SAR86 cluster</taxon>
    </lineage>
</organism>
<dbReference type="GO" id="GO:0009088">
    <property type="term" value="P:threonine biosynthetic process"/>
    <property type="evidence" value="ECO:0007669"/>
    <property type="project" value="UniProtKB-UniPathway"/>
</dbReference>
<feature type="binding site" evidence="13">
    <location>
        <position position="97"/>
    </location>
    <ligand>
        <name>NADPH</name>
        <dbReference type="ChEBI" id="CHEBI:57783"/>
    </ligand>
</feature>
<dbReference type="InterPro" id="IPR001342">
    <property type="entry name" value="HDH_cat"/>
</dbReference>
<dbReference type="Gene3D" id="3.30.360.10">
    <property type="entry name" value="Dihydrodipicolinate Reductase, domain 2"/>
    <property type="match status" value="1"/>
</dbReference>
<evidence type="ECO:0000256" key="2">
    <source>
        <dbReference type="ARBA" id="ARBA00005062"/>
    </source>
</evidence>
<dbReference type="PIRSF" id="PIRSF000098">
    <property type="entry name" value="Homoser_dehydrog"/>
    <property type="match status" value="1"/>
</dbReference>
<dbReference type="InterPro" id="IPR002912">
    <property type="entry name" value="ACT_dom"/>
</dbReference>
<gene>
    <name evidence="16" type="ORF">EVA98_01640</name>
</gene>
<evidence type="ECO:0000256" key="14">
    <source>
        <dbReference type="RuleBase" id="RU004171"/>
    </source>
</evidence>
<dbReference type="SUPFAM" id="SSF51735">
    <property type="entry name" value="NAD(P)-binding Rossmann-fold domains"/>
    <property type="match status" value="1"/>
</dbReference>
<evidence type="ECO:0000256" key="13">
    <source>
        <dbReference type="PIRSR" id="PIRSR000098-2"/>
    </source>
</evidence>
<protein>
    <recommendedName>
        <fullName evidence="5">Homoserine dehydrogenase</fullName>
        <ecNumber evidence="4">1.1.1.3</ecNumber>
    </recommendedName>
</protein>
<comment type="pathway">
    <text evidence="2">Amino-acid biosynthesis; L-methionine biosynthesis via de novo pathway; L-homoserine from L-aspartate: step 3/3.</text>
</comment>
<dbReference type="GO" id="GO:0009086">
    <property type="term" value="P:methionine biosynthetic process"/>
    <property type="evidence" value="ECO:0007669"/>
    <property type="project" value="UniProtKB-KW"/>
</dbReference>
<name>A0A520MSP4_9GAMM</name>
<dbReference type="InterPro" id="IPR045865">
    <property type="entry name" value="ACT-like_dom_sf"/>
</dbReference>
<dbReference type="Gene3D" id="3.30.70.260">
    <property type="match status" value="1"/>
</dbReference>
<reference evidence="16 17" key="1">
    <citation type="submission" date="2019-02" db="EMBL/GenBank/DDBJ databases">
        <title>Prokaryotic population dynamics and viral predation in marine succession experiment using metagenomics: the confinement effect.</title>
        <authorList>
            <person name="Haro-Moreno J.M."/>
            <person name="Rodriguez-Valera F."/>
            <person name="Lopez-Perez M."/>
        </authorList>
    </citation>
    <scope>NUCLEOTIDE SEQUENCE [LARGE SCALE GENOMIC DNA]</scope>
    <source>
        <strain evidence="16">MED-G165</strain>
    </source>
</reference>
<evidence type="ECO:0000256" key="5">
    <source>
        <dbReference type="ARBA" id="ARBA00013376"/>
    </source>
</evidence>
<evidence type="ECO:0000256" key="7">
    <source>
        <dbReference type="ARBA" id="ARBA00022697"/>
    </source>
</evidence>
<evidence type="ECO:0000256" key="6">
    <source>
        <dbReference type="ARBA" id="ARBA00022605"/>
    </source>
</evidence>
<evidence type="ECO:0000256" key="12">
    <source>
        <dbReference type="PIRSR" id="PIRSR000098-1"/>
    </source>
</evidence>
<evidence type="ECO:0000256" key="10">
    <source>
        <dbReference type="ARBA" id="ARBA00023167"/>
    </source>
</evidence>
<dbReference type="InterPro" id="IPR036291">
    <property type="entry name" value="NAD(P)-bd_dom_sf"/>
</dbReference>
<dbReference type="CDD" id="cd04881">
    <property type="entry name" value="ACT_HSDH-Hom"/>
    <property type="match status" value="1"/>
</dbReference>
<feature type="active site" description="Proton donor" evidence="12">
    <location>
        <position position="196"/>
    </location>
</feature>
<dbReference type="Pfam" id="PF03447">
    <property type="entry name" value="NAD_binding_3"/>
    <property type="match status" value="1"/>
</dbReference>
<evidence type="ECO:0000256" key="8">
    <source>
        <dbReference type="ARBA" id="ARBA00022857"/>
    </source>
</evidence>
<keyword evidence="10" id="KW-0486">Methionine biosynthesis</keyword>
<evidence type="ECO:0000256" key="11">
    <source>
        <dbReference type="ARBA" id="ARBA00049031"/>
    </source>
</evidence>
<feature type="domain" description="ACT" evidence="15">
    <location>
        <begin position="339"/>
        <end position="417"/>
    </location>
</feature>
<evidence type="ECO:0000259" key="15">
    <source>
        <dbReference type="PROSITE" id="PS51671"/>
    </source>
</evidence>
<dbReference type="PROSITE" id="PS51671">
    <property type="entry name" value="ACT"/>
    <property type="match status" value="1"/>
</dbReference>
<dbReference type="EC" id="1.1.1.3" evidence="4"/>
<keyword evidence="6" id="KW-0028">Amino-acid biosynthesis</keyword>
<dbReference type="AlphaFoldDB" id="A0A520MSP4"/>
<dbReference type="NCBIfam" id="NF004976">
    <property type="entry name" value="PRK06349.1"/>
    <property type="match status" value="1"/>
</dbReference>